<dbReference type="InterPro" id="IPR013563">
    <property type="entry name" value="Oligopep_ABC_C"/>
</dbReference>
<evidence type="ECO:0000256" key="2">
    <source>
        <dbReference type="ARBA" id="ARBA00022741"/>
    </source>
</evidence>
<dbReference type="EMBL" id="RDBF01000001">
    <property type="protein sequence ID" value="RLV57251.1"/>
    <property type="molecule type" value="Genomic_DNA"/>
</dbReference>
<reference evidence="5 6" key="1">
    <citation type="submission" date="2018-10" db="EMBL/GenBank/DDBJ databases">
        <title>Aeromicrobium sp. 9W16Y-2 whole genome shotgun sequence.</title>
        <authorList>
            <person name="Li F."/>
        </authorList>
    </citation>
    <scope>NUCLEOTIDE SEQUENCE [LARGE SCALE GENOMIC DNA]</scope>
    <source>
        <strain evidence="5 6">9W16Y-2</strain>
    </source>
</reference>
<keyword evidence="6" id="KW-1185">Reference proteome</keyword>
<proteinExistence type="predicted"/>
<dbReference type="RefSeq" id="WP_121792659.1">
    <property type="nucleotide sequence ID" value="NZ_RDBF01000001.1"/>
</dbReference>
<evidence type="ECO:0000256" key="1">
    <source>
        <dbReference type="ARBA" id="ARBA00022448"/>
    </source>
</evidence>
<keyword evidence="1" id="KW-0813">Transport</keyword>
<comment type="caution">
    <text evidence="5">The sequence shown here is derived from an EMBL/GenBank/DDBJ whole genome shotgun (WGS) entry which is preliminary data.</text>
</comment>
<name>A0A3L8PPF2_9ACTN</name>
<dbReference type="Pfam" id="PF08352">
    <property type="entry name" value="oligo_HPY"/>
    <property type="match status" value="1"/>
</dbReference>
<dbReference type="GO" id="GO:0055085">
    <property type="term" value="P:transmembrane transport"/>
    <property type="evidence" value="ECO:0007669"/>
    <property type="project" value="UniProtKB-ARBA"/>
</dbReference>
<evidence type="ECO:0000256" key="3">
    <source>
        <dbReference type="ARBA" id="ARBA00022840"/>
    </source>
</evidence>
<evidence type="ECO:0000259" key="4">
    <source>
        <dbReference type="PROSITE" id="PS50893"/>
    </source>
</evidence>
<dbReference type="Gene3D" id="3.40.50.300">
    <property type="entry name" value="P-loop containing nucleotide triphosphate hydrolases"/>
    <property type="match status" value="1"/>
</dbReference>
<evidence type="ECO:0000313" key="5">
    <source>
        <dbReference type="EMBL" id="RLV57251.1"/>
    </source>
</evidence>
<dbReference type="CDD" id="cd03257">
    <property type="entry name" value="ABC_NikE_OppD_transporters"/>
    <property type="match status" value="1"/>
</dbReference>
<dbReference type="InterPro" id="IPR050319">
    <property type="entry name" value="ABC_transp_ATP-bind"/>
</dbReference>
<accession>A0A3L8PPF2</accession>
<dbReference type="InterPro" id="IPR027417">
    <property type="entry name" value="P-loop_NTPase"/>
</dbReference>
<dbReference type="InterPro" id="IPR017871">
    <property type="entry name" value="ABC_transporter-like_CS"/>
</dbReference>
<dbReference type="GO" id="GO:0005524">
    <property type="term" value="F:ATP binding"/>
    <property type="evidence" value="ECO:0007669"/>
    <property type="project" value="UniProtKB-KW"/>
</dbReference>
<feature type="domain" description="ABC transporter" evidence="4">
    <location>
        <begin position="11"/>
        <end position="262"/>
    </location>
</feature>
<sequence>MREPKADPVLVDICAVTKRYAHHVGTARGGRSSILAVADLSLSVRQGRTLGIVGESGSGKSTLGRLISRLETPDSGSIIFDGRDVSTIRGRELREFRRQVQTVFQDPYSSLDPTKTVGHAIAEPLHVHREARSSSQRRARAIELAERVGLPRAIIDRFPTQLSGGQRQRVAIARALALGPRLVVADEPTSALDLSTRSEILNLLVELQDTEDMTLVLISHDFASIRHVAHDVAVMHHGRLVEVGSAAHITETPTHPYTQALLSAVLPPHPRVAREKLTMRAAGPSPTEAP</sequence>
<dbReference type="GO" id="GO:0015833">
    <property type="term" value="P:peptide transport"/>
    <property type="evidence" value="ECO:0007669"/>
    <property type="project" value="InterPro"/>
</dbReference>
<organism evidence="5 6">
    <name type="scientific">Aeromicrobium phragmitis</name>
    <dbReference type="NCBI Taxonomy" id="2478914"/>
    <lineage>
        <taxon>Bacteria</taxon>
        <taxon>Bacillati</taxon>
        <taxon>Actinomycetota</taxon>
        <taxon>Actinomycetes</taxon>
        <taxon>Propionibacteriales</taxon>
        <taxon>Nocardioidaceae</taxon>
        <taxon>Aeromicrobium</taxon>
    </lineage>
</organism>
<dbReference type="SUPFAM" id="SSF52540">
    <property type="entry name" value="P-loop containing nucleoside triphosphate hydrolases"/>
    <property type="match status" value="1"/>
</dbReference>
<protein>
    <submittedName>
        <fullName evidence="5">ABC transporter ATP-binding protein</fullName>
    </submittedName>
</protein>
<keyword evidence="3 5" id="KW-0067">ATP-binding</keyword>
<dbReference type="SMART" id="SM00382">
    <property type="entry name" value="AAA"/>
    <property type="match status" value="1"/>
</dbReference>
<evidence type="ECO:0000313" key="6">
    <source>
        <dbReference type="Proteomes" id="UP000282515"/>
    </source>
</evidence>
<dbReference type="InterPro" id="IPR003439">
    <property type="entry name" value="ABC_transporter-like_ATP-bd"/>
</dbReference>
<dbReference type="PANTHER" id="PTHR43776">
    <property type="entry name" value="TRANSPORT ATP-BINDING PROTEIN"/>
    <property type="match status" value="1"/>
</dbReference>
<dbReference type="Proteomes" id="UP000282515">
    <property type="component" value="Unassembled WGS sequence"/>
</dbReference>
<dbReference type="PROSITE" id="PS00211">
    <property type="entry name" value="ABC_TRANSPORTER_1"/>
    <property type="match status" value="1"/>
</dbReference>
<keyword evidence="2" id="KW-0547">Nucleotide-binding</keyword>
<dbReference type="PROSITE" id="PS50893">
    <property type="entry name" value="ABC_TRANSPORTER_2"/>
    <property type="match status" value="1"/>
</dbReference>
<dbReference type="AlphaFoldDB" id="A0A3L8PPF2"/>
<gene>
    <name evidence="5" type="ORF">D9V41_00940</name>
</gene>
<dbReference type="GO" id="GO:0016887">
    <property type="term" value="F:ATP hydrolysis activity"/>
    <property type="evidence" value="ECO:0007669"/>
    <property type="project" value="InterPro"/>
</dbReference>
<dbReference type="OrthoDB" id="5357528at2"/>
<dbReference type="InterPro" id="IPR003593">
    <property type="entry name" value="AAA+_ATPase"/>
</dbReference>
<dbReference type="Pfam" id="PF00005">
    <property type="entry name" value="ABC_tran"/>
    <property type="match status" value="1"/>
</dbReference>